<dbReference type="PANTHER" id="PTHR46082">
    <property type="entry name" value="ATP/GTP-BINDING PROTEIN-RELATED"/>
    <property type="match status" value="1"/>
</dbReference>
<dbReference type="SMART" id="SM00028">
    <property type="entry name" value="TPR"/>
    <property type="match status" value="7"/>
</dbReference>
<evidence type="ECO:0000313" key="2">
    <source>
        <dbReference type="EMBL" id="SJL08058.1"/>
    </source>
</evidence>
<reference evidence="3" key="1">
    <citation type="journal article" date="2017" name="Nat. Ecol. Evol.">
        <title>Genome expansion and lineage-specific genetic innovations in the forest pathogenic fungi Armillaria.</title>
        <authorList>
            <person name="Sipos G."/>
            <person name="Prasanna A.N."/>
            <person name="Walter M.C."/>
            <person name="O'Connor E."/>
            <person name="Balint B."/>
            <person name="Krizsan K."/>
            <person name="Kiss B."/>
            <person name="Hess J."/>
            <person name="Varga T."/>
            <person name="Slot J."/>
            <person name="Riley R."/>
            <person name="Boka B."/>
            <person name="Rigling D."/>
            <person name="Barry K."/>
            <person name="Lee J."/>
            <person name="Mihaltcheva S."/>
            <person name="LaButti K."/>
            <person name="Lipzen A."/>
            <person name="Waldron R."/>
            <person name="Moloney N.M."/>
            <person name="Sperisen C."/>
            <person name="Kredics L."/>
            <person name="Vagvoelgyi C."/>
            <person name="Patrignani A."/>
            <person name="Fitzpatrick D."/>
            <person name="Nagy I."/>
            <person name="Doyle S."/>
            <person name="Anderson J.B."/>
            <person name="Grigoriev I.V."/>
            <person name="Gueldener U."/>
            <person name="Muensterkoetter M."/>
            <person name="Nagy L.G."/>
        </authorList>
    </citation>
    <scope>NUCLEOTIDE SEQUENCE [LARGE SCALE GENOMIC DNA]</scope>
    <source>
        <strain evidence="3">C18/9</strain>
    </source>
</reference>
<dbReference type="NCBIfam" id="NF040586">
    <property type="entry name" value="FxSxx_TPR"/>
    <property type="match status" value="1"/>
</dbReference>
<protein>
    <submittedName>
        <fullName evidence="2">Uncharacterized protein</fullName>
    </submittedName>
</protein>
<dbReference type="SUPFAM" id="SSF52540">
    <property type="entry name" value="P-loop containing nucleoside triphosphate hydrolases"/>
    <property type="match status" value="1"/>
</dbReference>
<dbReference type="AlphaFoldDB" id="A0A284RH29"/>
<dbReference type="Pfam" id="PF13374">
    <property type="entry name" value="TPR_10"/>
    <property type="match status" value="3"/>
</dbReference>
<dbReference type="Pfam" id="PF13424">
    <property type="entry name" value="TPR_12"/>
    <property type="match status" value="2"/>
</dbReference>
<dbReference type="InterPro" id="IPR059179">
    <property type="entry name" value="MLKL-like_MCAfunc"/>
</dbReference>
<feature type="compositionally biased region" description="Polar residues" evidence="1">
    <location>
        <begin position="66"/>
        <end position="80"/>
    </location>
</feature>
<feature type="compositionally biased region" description="Low complexity" evidence="1">
    <location>
        <begin position="14"/>
        <end position="25"/>
    </location>
</feature>
<organism evidence="2 3">
    <name type="scientific">Armillaria ostoyae</name>
    <name type="common">Armillaria root rot fungus</name>
    <dbReference type="NCBI Taxonomy" id="47428"/>
    <lineage>
        <taxon>Eukaryota</taxon>
        <taxon>Fungi</taxon>
        <taxon>Dikarya</taxon>
        <taxon>Basidiomycota</taxon>
        <taxon>Agaricomycotina</taxon>
        <taxon>Agaricomycetes</taxon>
        <taxon>Agaricomycetidae</taxon>
        <taxon>Agaricales</taxon>
        <taxon>Marasmiineae</taxon>
        <taxon>Physalacriaceae</taxon>
        <taxon>Armillaria</taxon>
    </lineage>
</organism>
<dbReference type="GO" id="GO:0007166">
    <property type="term" value="P:cell surface receptor signaling pathway"/>
    <property type="evidence" value="ECO:0007669"/>
    <property type="project" value="InterPro"/>
</dbReference>
<dbReference type="PRINTS" id="PR00381">
    <property type="entry name" value="KINESINLIGHT"/>
</dbReference>
<feature type="compositionally biased region" description="Low complexity" evidence="1">
    <location>
        <begin position="81"/>
        <end position="96"/>
    </location>
</feature>
<dbReference type="OMA" id="ERMHENW"/>
<dbReference type="PANTHER" id="PTHR46082:SF11">
    <property type="entry name" value="AAA+ ATPASE DOMAIN-CONTAINING PROTEIN-RELATED"/>
    <property type="match status" value="1"/>
</dbReference>
<evidence type="ECO:0000256" key="1">
    <source>
        <dbReference type="SAM" id="MobiDB-lite"/>
    </source>
</evidence>
<dbReference type="Proteomes" id="UP000219338">
    <property type="component" value="Unassembled WGS sequence"/>
</dbReference>
<dbReference type="SUPFAM" id="SSF48452">
    <property type="entry name" value="TPR-like"/>
    <property type="match status" value="3"/>
</dbReference>
<feature type="compositionally biased region" description="Basic residues" evidence="1">
    <location>
        <begin position="44"/>
        <end position="55"/>
    </location>
</feature>
<name>A0A284RH29_ARMOS</name>
<dbReference type="CDD" id="cd21037">
    <property type="entry name" value="MLKL_NTD"/>
    <property type="match status" value="1"/>
</dbReference>
<dbReference type="EMBL" id="FUEG01000009">
    <property type="protein sequence ID" value="SJL08058.1"/>
    <property type="molecule type" value="Genomic_DNA"/>
</dbReference>
<dbReference type="InterPro" id="IPR027417">
    <property type="entry name" value="P-loop_NTPase"/>
</dbReference>
<evidence type="ECO:0000313" key="3">
    <source>
        <dbReference type="Proteomes" id="UP000219338"/>
    </source>
</evidence>
<dbReference type="OrthoDB" id="1658288at2759"/>
<keyword evidence="3" id="KW-1185">Reference proteome</keyword>
<accession>A0A284RH29</accession>
<sequence length="1113" mass="124031">MEIFRRKQIVVDDSSSSSSLALSSSNMPAQVAGSPSNDAASVKGKLRKFLRRDRRGHTDTTGDVAATSSNNESTVLQSNKSSTAASQPPASAQTTTIKDNNNVADTSSVNKTVNAAAILGIVQAICEVLDKVPYVKVVAGLASTAIKVIDEVDACKGEWDKAKVALLKVRDTVFKFRHGRDDSAPLPDDVKAAFRELESCLREVLDAVTRYEAVSKGRLTLERGALKADATSCAGRIDMAVKVFQMTIHVDTRLAVEQTRLIGKQTHLGVEKILATIQQGPTPSSSLNLNVLPCPAPSQYFTGRESILWKLSRMLAMPVVTLFSTNRNALSAFVHSFDHSSRFTTIFLDASSVEALKAIAHNIKADNGAHPPSLLVLENVDASLELDQYLPYSLHNPILITSTDQAISCFASSACEFELPGSADQQAADGLHRSIETAFIPLLHVVTVVAKGGTGKTQVVLRFVSEDPSRFMHVWFFDATSDATLAADFKKLGKATGIGESVDDVQDFLGRIHEDWLAIFDNADDPKVDLSKYIPQCDHGNVIITSCLTEIHQMASPGFYLDFSDLKQSEAVDLLLKHAHENSDNDNQQLASAIVDALGCQALAVATAGAYIASTATCTLSNYLSLFKRKCKQLLNYKMRSLDGYQKTVFSAFQLSFDQLSPLTKLFIQICAFFHHTAIPVELFYRAAAFTGDDLEPEEEETPAVEELKHFLSLFTYDGSWDDSIDELSRLSLTMYDTSAKALSFHSIIHICVQETIINKDRVCHIAQLLLARATPDGITDADYQFQRLLIAHADCIHQNKYSTFLIYYSFGKIFHNAGMWMKVESIYQKALVYCECYFGKHHQNTLIYMGNLAWIYKELGRLEKAEMLETETLKLRREVLGERHPDTLISMGNLAWTYKELGRLEEAEMLETETLKVCREVLGEHHPDTLRSMNNLALIYKKLGQLKEAEMLETETLKLRREVLGERHPDTLISMSNLAWTYKELGRLEEAEMLETETLKLHRKVLGEHHPDTLRSMNNLALIYKELGRLEEAEILETETLKICREVLGEHHSNTLRSINNLALVYKELGRLEEAEMLETETLKLHRKVLGEHHPDTLISMGNLAWTYKELG</sequence>
<dbReference type="InterPro" id="IPR019734">
    <property type="entry name" value="TPR_rpt"/>
</dbReference>
<dbReference type="InterPro" id="IPR011990">
    <property type="entry name" value="TPR-like_helical_dom_sf"/>
</dbReference>
<proteinExistence type="predicted"/>
<dbReference type="Gene3D" id="3.40.50.300">
    <property type="entry name" value="P-loop containing nucleotide triphosphate hydrolases"/>
    <property type="match status" value="1"/>
</dbReference>
<dbReference type="Gene3D" id="1.20.930.20">
    <property type="entry name" value="Adaptor protein Cbl, N-terminal domain"/>
    <property type="match status" value="1"/>
</dbReference>
<gene>
    <name evidence="2" type="ORF">ARMOST_11417</name>
</gene>
<feature type="region of interest" description="Disordered" evidence="1">
    <location>
        <begin position="1"/>
        <end position="102"/>
    </location>
</feature>
<dbReference type="InterPro" id="IPR053137">
    <property type="entry name" value="NLR-like"/>
</dbReference>
<dbReference type="STRING" id="47428.A0A284RH29"/>
<dbReference type="Gene3D" id="1.25.40.10">
    <property type="entry name" value="Tetratricopeptide repeat domain"/>
    <property type="match status" value="2"/>
</dbReference>
<dbReference type="InterPro" id="IPR036537">
    <property type="entry name" value="Adaptor_Cbl_N_dom_sf"/>
</dbReference>